<keyword evidence="11" id="KW-1185">Reference proteome</keyword>
<feature type="domain" description="Protein kinase" evidence="9">
    <location>
        <begin position="14"/>
        <end position="267"/>
    </location>
</feature>
<keyword evidence="3" id="KW-0808">Transferase</keyword>
<keyword evidence="8" id="KW-1133">Transmembrane helix</keyword>
<dbReference type="InterPro" id="IPR000719">
    <property type="entry name" value="Prot_kinase_dom"/>
</dbReference>
<dbReference type="PANTHER" id="PTHR43289">
    <property type="entry name" value="MITOGEN-ACTIVATED PROTEIN KINASE KINASE KINASE 20-RELATED"/>
    <property type="match status" value="1"/>
</dbReference>
<evidence type="ECO:0000256" key="4">
    <source>
        <dbReference type="ARBA" id="ARBA00022741"/>
    </source>
</evidence>
<evidence type="ECO:0000313" key="11">
    <source>
        <dbReference type="Proteomes" id="UP000657385"/>
    </source>
</evidence>
<keyword evidence="4 7" id="KW-0547">Nucleotide-binding</keyword>
<evidence type="ECO:0000256" key="8">
    <source>
        <dbReference type="SAM" id="Phobius"/>
    </source>
</evidence>
<accession>A0A931B098</accession>
<gene>
    <name evidence="10" type="ORF">I2501_01810</name>
</gene>
<dbReference type="AlphaFoldDB" id="A0A931B098"/>
<keyword evidence="8" id="KW-0472">Membrane</keyword>
<evidence type="ECO:0000256" key="5">
    <source>
        <dbReference type="ARBA" id="ARBA00022777"/>
    </source>
</evidence>
<dbReference type="InterPro" id="IPR008271">
    <property type="entry name" value="Ser/Thr_kinase_AS"/>
</dbReference>
<dbReference type="EC" id="2.7.11.1" evidence="1"/>
<dbReference type="PROSITE" id="PS50011">
    <property type="entry name" value="PROTEIN_KINASE_DOM"/>
    <property type="match status" value="1"/>
</dbReference>
<organism evidence="10 11">
    <name type="scientific">Streptacidiphilus fuscans</name>
    <dbReference type="NCBI Taxonomy" id="2789292"/>
    <lineage>
        <taxon>Bacteria</taxon>
        <taxon>Bacillati</taxon>
        <taxon>Actinomycetota</taxon>
        <taxon>Actinomycetes</taxon>
        <taxon>Kitasatosporales</taxon>
        <taxon>Streptomycetaceae</taxon>
        <taxon>Streptacidiphilus</taxon>
    </lineage>
</organism>
<dbReference type="Gene3D" id="1.10.510.10">
    <property type="entry name" value="Transferase(Phosphotransferase) domain 1"/>
    <property type="match status" value="1"/>
</dbReference>
<dbReference type="GO" id="GO:0005524">
    <property type="term" value="F:ATP binding"/>
    <property type="evidence" value="ECO:0007669"/>
    <property type="project" value="UniProtKB-UniRule"/>
</dbReference>
<dbReference type="InterPro" id="IPR011009">
    <property type="entry name" value="Kinase-like_dom_sf"/>
</dbReference>
<dbReference type="RefSeq" id="WP_196191956.1">
    <property type="nucleotide sequence ID" value="NZ_JADPRT010000001.1"/>
</dbReference>
<proteinExistence type="predicted"/>
<evidence type="ECO:0000256" key="3">
    <source>
        <dbReference type="ARBA" id="ARBA00022679"/>
    </source>
</evidence>
<evidence type="ECO:0000256" key="1">
    <source>
        <dbReference type="ARBA" id="ARBA00012513"/>
    </source>
</evidence>
<sequence>MEAHIGQVIGDDRYELIRELGEGGFGRVWQARDHVLGVDVAIKEVKFPADLAPDQRAELLVRAKREARNAAKLRDNPNVVTVHDVLEIDASPWIVMQLIEGKSLREELMNGPLSEDRAIVLARGLLKALEAAHEKGIVHRDIKPANVLIASDGSFLLTDFGISKHQLDTQLTATNILMGTPGYTAPECWQGTPAGAASDVYSVGVTLYEAIEGELPFPCDVYLAALTQPPRTMEKVKRLSGILLKMLGGDPSRRPTTSEARQAVDFSASTVTVPGTDITEPGDRKLQQEVTFVSDRREIFRRFFVAYSLFWLPCTVVLGVVLGLNAHNADSLYWLGNNLIAGLAVGIATSAALWELISLISAATSMSIISDEVQINLDHISVSSSSRGNPLFFTVSWSDVEHVSISGSGRAEAVFVWFLPGRKPSQSWTDDNRLSRRPDGSIRIYPLGGWFKPTRIPMSRIRGPLRRFAAERYVESV</sequence>
<dbReference type="EMBL" id="JADPRT010000001">
    <property type="protein sequence ID" value="MBF9066772.1"/>
    <property type="molecule type" value="Genomic_DNA"/>
</dbReference>
<feature type="binding site" evidence="7">
    <location>
        <position position="43"/>
    </location>
    <ligand>
        <name>ATP</name>
        <dbReference type="ChEBI" id="CHEBI:30616"/>
    </ligand>
</feature>
<dbReference type="GO" id="GO:0004674">
    <property type="term" value="F:protein serine/threonine kinase activity"/>
    <property type="evidence" value="ECO:0007669"/>
    <property type="project" value="UniProtKB-KW"/>
</dbReference>
<evidence type="ECO:0000256" key="7">
    <source>
        <dbReference type="PROSITE-ProRule" id="PRU10141"/>
    </source>
</evidence>
<evidence type="ECO:0000256" key="2">
    <source>
        <dbReference type="ARBA" id="ARBA00022527"/>
    </source>
</evidence>
<comment type="caution">
    <text evidence="10">The sequence shown here is derived from an EMBL/GenBank/DDBJ whole genome shotgun (WGS) entry which is preliminary data.</text>
</comment>
<keyword evidence="6 7" id="KW-0067">ATP-binding</keyword>
<feature type="transmembrane region" description="Helical" evidence="8">
    <location>
        <begin position="332"/>
        <end position="357"/>
    </location>
</feature>
<feature type="transmembrane region" description="Helical" evidence="8">
    <location>
        <begin position="304"/>
        <end position="326"/>
    </location>
</feature>
<dbReference type="PROSITE" id="PS00108">
    <property type="entry name" value="PROTEIN_KINASE_ST"/>
    <property type="match status" value="1"/>
</dbReference>
<dbReference type="CDD" id="cd14014">
    <property type="entry name" value="STKc_PknB_like"/>
    <property type="match status" value="1"/>
</dbReference>
<dbReference type="PANTHER" id="PTHR43289:SF6">
    <property type="entry name" value="SERINE_THREONINE-PROTEIN KINASE NEKL-3"/>
    <property type="match status" value="1"/>
</dbReference>
<reference evidence="10" key="1">
    <citation type="submission" date="2020-11" db="EMBL/GenBank/DDBJ databases">
        <title>Isolation and identification of active actinomycetes.</title>
        <authorList>
            <person name="Yu B."/>
        </authorList>
    </citation>
    <scope>NUCLEOTIDE SEQUENCE</scope>
    <source>
        <strain evidence="10">NEAU-YB345</strain>
    </source>
</reference>
<keyword evidence="8" id="KW-0812">Transmembrane</keyword>
<protein>
    <recommendedName>
        <fullName evidence="1">non-specific serine/threonine protein kinase</fullName>
        <ecNumber evidence="1">2.7.11.1</ecNumber>
    </recommendedName>
</protein>
<dbReference type="Proteomes" id="UP000657385">
    <property type="component" value="Unassembled WGS sequence"/>
</dbReference>
<dbReference type="SUPFAM" id="SSF56112">
    <property type="entry name" value="Protein kinase-like (PK-like)"/>
    <property type="match status" value="1"/>
</dbReference>
<evidence type="ECO:0000259" key="9">
    <source>
        <dbReference type="PROSITE" id="PS50011"/>
    </source>
</evidence>
<keyword evidence="5 10" id="KW-0418">Kinase</keyword>
<dbReference type="Pfam" id="PF00069">
    <property type="entry name" value="Pkinase"/>
    <property type="match status" value="1"/>
</dbReference>
<keyword evidence="2 10" id="KW-0723">Serine/threonine-protein kinase</keyword>
<dbReference type="SMART" id="SM00220">
    <property type="entry name" value="S_TKc"/>
    <property type="match status" value="1"/>
</dbReference>
<dbReference type="Gene3D" id="3.30.200.20">
    <property type="entry name" value="Phosphorylase Kinase, domain 1"/>
    <property type="match status" value="1"/>
</dbReference>
<evidence type="ECO:0000256" key="6">
    <source>
        <dbReference type="ARBA" id="ARBA00022840"/>
    </source>
</evidence>
<dbReference type="InterPro" id="IPR017441">
    <property type="entry name" value="Protein_kinase_ATP_BS"/>
</dbReference>
<name>A0A931B098_9ACTN</name>
<evidence type="ECO:0000313" key="10">
    <source>
        <dbReference type="EMBL" id="MBF9066772.1"/>
    </source>
</evidence>
<dbReference type="PROSITE" id="PS00107">
    <property type="entry name" value="PROTEIN_KINASE_ATP"/>
    <property type="match status" value="1"/>
</dbReference>